<dbReference type="EMBL" id="CVQH01020407">
    <property type="protein sequence ID" value="CRK27429.1"/>
    <property type="molecule type" value="Genomic_DNA"/>
</dbReference>
<feature type="region of interest" description="Disordered" evidence="4">
    <location>
        <begin position="169"/>
        <end position="237"/>
    </location>
</feature>
<dbReference type="SUPFAM" id="SSF55785">
    <property type="entry name" value="PYP-like sensor domain (PAS domain)"/>
    <property type="match status" value="1"/>
</dbReference>
<proteinExistence type="predicted"/>
<name>A0A0G4LZK2_VERLO</name>
<feature type="region of interest" description="Disordered" evidence="4">
    <location>
        <begin position="752"/>
        <end position="789"/>
    </location>
</feature>
<feature type="region of interest" description="Disordered" evidence="4">
    <location>
        <begin position="105"/>
        <end position="135"/>
    </location>
</feature>
<accession>A0A0G4LZK2</accession>
<evidence type="ECO:0000256" key="1">
    <source>
        <dbReference type="ARBA" id="ARBA00022630"/>
    </source>
</evidence>
<keyword evidence="3" id="KW-0157">Chromophore</keyword>
<evidence type="ECO:0000256" key="4">
    <source>
        <dbReference type="SAM" id="MobiDB-lite"/>
    </source>
</evidence>
<dbReference type="AlphaFoldDB" id="A0A0G4LZK2"/>
<dbReference type="STRING" id="100787.A0A0G4LZK2"/>
<keyword evidence="1" id="KW-0285">Flavoprotein</keyword>
<evidence type="ECO:0000256" key="3">
    <source>
        <dbReference type="ARBA" id="ARBA00022991"/>
    </source>
</evidence>
<dbReference type="InterPro" id="IPR035965">
    <property type="entry name" value="PAS-like_dom_sf"/>
</dbReference>
<sequence>MFHEQPCSSGTERYLLYATEEVCARPLCAYELLLSFGCLTHHFVMPHLHLGENILHRHRRGDAVSKPDSRHAAVSHDPMRQHSLSMEDIGADIPDIPLRRQGPVAAGTSPTPWEDDGSNWVPQGPVSPRVLHSRRKPRYDEKWPCSTPTMLTISTRSQHFQHTEMPLRGRVISPDPDYSAPRGAQSLSPPPKSAPTRSTRSRANSTRSSYETNATSLVPLQTKGLSDDDLLEPIPDEELEPGSFDLVAPDQGVSRQHSLETRSEVLFSKEHLKGILSDYVLLQKFTDFLAEARRESLPLLTYYLDSMKALRAIAYANAISRALDATDGHDFTIEGPGKTTNTALEKKAEAAFEALTREDLPAYITHLWTQTVSVSIKRRITGTLPVQLREMSEGLAEVFCLTDPSRRDNPIVFASEEFYRTTQYGMNYVIGRNCRFLQGPKTNPFSVQRIRDKLLAGKECYETFLNYRRDGSPFMNLLMMAPLYDSRGTIRYFIGAQVDVSGLVKESSGLDAMKKLMAEYEAKEPGGDADHNSEEESKDEFKDLCEMFNSTELETVRRCGGDMYRVKQEEADQSNGGPTNWNKPRILLREESLAAQSQPSSPIASSGRLTGIYSHYLLVRPYPSLRILFASPSLRVPGILQSPFMSKIGGSDRVREGLTQAFAGGHGVTAKIRWSSKPGVEGRPRWIHCTPLVGSNGAVGVWMVVLVDDEVDPLPRHMQAPAVKVQRHGTSQPPTTHNEDNMSLRSFAVMNRDPEASTVGDARPGSRGTWETSRTDRPETPYTLRLGDE</sequence>
<feature type="compositionally biased region" description="Polar residues" evidence="4">
    <location>
        <begin position="210"/>
        <end position="219"/>
    </location>
</feature>
<dbReference type="GO" id="GO:0005634">
    <property type="term" value="C:nucleus"/>
    <property type="evidence" value="ECO:0007669"/>
    <property type="project" value="TreeGrafter"/>
</dbReference>
<dbReference type="Proteomes" id="UP000044602">
    <property type="component" value="Unassembled WGS sequence"/>
</dbReference>
<evidence type="ECO:0000313" key="6">
    <source>
        <dbReference type="EMBL" id="CRK27429.1"/>
    </source>
</evidence>
<dbReference type="InterPro" id="IPR000014">
    <property type="entry name" value="PAS"/>
</dbReference>
<dbReference type="Gene3D" id="3.30.450.20">
    <property type="entry name" value="PAS domain"/>
    <property type="match status" value="1"/>
</dbReference>
<dbReference type="PROSITE" id="PS50113">
    <property type="entry name" value="PAC"/>
    <property type="match status" value="1"/>
</dbReference>
<protein>
    <recommendedName>
        <fullName evidence="5">PAC domain-containing protein</fullName>
    </recommendedName>
</protein>
<dbReference type="PANTHER" id="PTHR47429:SF9">
    <property type="entry name" value="PAS DOMAIN-CONTAINING PROTEIN"/>
    <property type="match status" value="1"/>
</dbReference>
<reference evidence="6 7" key="1">
    <citation type="submission" date="2015-05" db="EMBL/GenBank/DDBJ databases">
        <authorList>
            <person name="Wang D.B."/>
            <person name="Wang M."/>
        </authorList>
    </citation>
    <scope>NUCLEOTIDE SEQUENCE [LARGE SCALE GENOMIC DNA]</scope>
    <source>
        <strain evidence="6">VL1</strain>
    </source>
</reference>
<dbReference type="Pfam" id="PF13426">
    <property type="entry name" value="PAS_9"/>
    <property type="match status" value="1"/>
</dbReference>
<feature type="domain" description="PAC" evidence="5">
    <location>
        <begin position="459"/>
        <end position="512"/>
    </location>
</feature>
<feature type="compositionally biased region" description="Low complexity" evidence="4">
    <location>
        <begin position="194"/>
        <end position="209"/>
    </location>
</feature>
<keyword evidence="2" id="KW-0288">FMN</keyword>
<evidence type="ECO:0000256" key="2">
    <source>
        <dbReference type="ARBA" id="ARBA00022643"/>
    </source>
</evidence>
<organism evidence="6 7">
    <name type="scientific">Verticillium longisporum</name>
    <name type="common">Verticillium dahliae var. longisporum</name>
    <dbReference type="NCBI Taxonomy" id="100787"/>
    <lineage>
        <taxon>Eukaryota</taxon>
        <taxon>Fungi</taxon>
        <taxon>Dikarya</taxon>
        <taxon>Ascomycota</taxon>
        <taxon>Pezizomycotina</taxon>
        <taxon>Sordariomycetes</taxon>
        <taxon>Hypocreomycetidae</taxon>
        <taxon>Glomerellales</taxon>
        <taxon>Plectosphaerellaceae</taxon>
        <taxon>Verticillium</taxon>
    </lineage>
</organism>
<keyword evidence="7" id="KW-1185">Reference proteome</keyword>
<feature type="compositionally biased region" description="Acidic residues" evidence="4">
    <location>
        <begin position="227"/>
        <end position="237"/>
    </location>
</feature>
<gene>
    <name evidence="6" type="ORF">BN1708_014810</name>
</gene>
<evidence type="ECO:0000259" key="5">
    <source>
        <dbReference type="PROSITE" id="PS50113"/>
    </source>
</evidence>
<dbReference type="InterPro" id="IPR000700">
    <property type="entry name" value="PAS-assoc_C"/>
</dbReference>
<dbReference type="PANTHER" id="PTHR47429">
    <property type="entry name" value="PROTEIN TWIN LOV 1"/>
    <property type="match status" value="1"/>
</dbReference>
<evidence type="ECO:0000313" key="7">
    <source>
        <dbReference type="Proteomes" id="UP000044602"/>
    </source>
</evidence>